<dbReference type="PANTHER" id="PTHR24058">
    <property type="entry name" value="DUAL SPECIFICITY PROTEIN KINASE"/>
    <property type="match status" value="1"/>
</dbReference>
<dbReference type="InterPro" id="IPR011009">
    <property type="entry name" value="Kinase-like_dom_sf"/>
</dbReference>
<dbReference type="Gene3D" id="3.30.200.20">
    <property type="entry name" value="Phosphorylase Kinase, domain 1"/>
    <property type="match status" value="1"/>
</dbReference>
<evidence type="ECO:0000313" key="9">
    <source>
        <dbReference type="EMBL" id="KAA8500077.1"/>
    </source>
</evidence>
<dbReference type="SMART" id="SM00220">
    <property type="entry name" value="S_TKc"/>
    <property type="match status" value="1"/>
</dbReference>
<evidence type="ECO:0000256" key="7">
    <source>
        <dbReference type="SAM" id="MobiDB-lite"/>
    </source>
</evidence>
<keyword evidence="2" id="KW-0808">Transferase</keyword>
<proteinExistence type="predicted"/>
<dbReference type="Pfam" id="PF00069">
    <property type="entry name" value="Pkinase"/>
    <property type="match status" value="1"/>
</dbReference>
<accession>A0A5J4ZBQ7</accession>
<keyword evidence="5 6" id="KW-0067">ATP-binding</keyword>
<keyword evidence="3 6" id="KW-0547">Nucleotide-binding</keyword>
<evidence type="ECO:0000256" key="1">
    <source>
        <dbReference type="ARBA" id="ARBA00022527"/>
    </source>
</evidence>
<dbReference type="Gene3D" id="1.10.510.10">
    <property type="entry name" value="Transferase(Phosphotransferase) domain 1"/>
    <property type="match status" value="1"/>
</dbReference>
<feature type="binding site" evidence="6">
    <location>
        <position position="263"/>
    </location>
    <ligand>
        <name>ATP</name>
        <dbReference type="ChEBI" id="CHEBI:30616"/>
    </ligand>
</feature>
<dbReference type="InterPro" id="IPR008271">
    <property type="entry name" value="Ser/Thr_kinase_AS"/>
</dbReference>
<dbReference type="OrthoDB" id="3967at2759"/>
<evidence type="ECO:0000259" key="8">
    <source>
        <dbReference type="PROSITE" id="PS50011"/>
    </source>
</evidence>
<dbReference type="PROSITE" id="PS00107">
    <property type="entry name" value="PROTEIN_KINASE_ATP"/>
    <property type="match status" value="1"/>
</dbReference>
<feature type="region of interest" description="Disordered" evidence="7">
    <location>
        <begin position="72"/>
        <end position="107"/>
    </location>
</feature>
<evidence type="ECO:0000256" key="4">
    <source>
        <dbReference type="ARBA" id="ARBA00022777"/>
    </source>
</evidence>
<dbReference type="Proteomes" id="UP000324585">
    <property type="component" value="Unassembled WGS sequence"/>
</dbReference>
<protein>
    <submittedName>
        <fullName evidence="9">Putative serine/threonine-protein kinase dyrk1</fullName>
    </submittedName>
</protein>
<evidence type="ECO:0000256" key="3">
    <source>
        <dbReference type="ARBA" id="ARBA00022741"/>
    </source>
</evidence>
<evidence type="ECO:0000313" key="10">
    <source>
        <dbReference type="Proteomes" id="UP000324585"/>
    </source>
</evidence>
<dbReference type="EMBL" id="VRMN01000001">
    <property type="protein sequence ID" value="KAA8500077.1"/>
    <property type="molecule type" value="Genomic_DNA"/>
</dbReference>
<keyword evidence="1" id="KW-0723">Serine/threonine-protein kinase</keyword>
<keyword evidence="10" id="KW-1185">Reference proteome</keyword>
<feature type="compositionally biased region" description="Polar residues" evidence="7">
    <location>
        <begin position="73"/>
        <end position="92"/>
    </location>
</feature>
<dbReference type="GO" id="GO:0004674">
    <property type="term" value="F:protein serine/threonine kinase activity"/>
    <property type="evidence" value="ECO:0007669"/>
    <property type="project" value="UniProtKB-KW"/>
</dbReference>
<comment type="caution">
    <text evidence="9">The sequence shown here is derived from an EMBL/GenBank/DDBJ whole genome shotgun (WGS) entry which is preliminary data.</text>
</comment>
<dbReference type="SUPFAM" id="SSF56112">
    <property type="entry name" value="Protein kinase-like (PK-like)"/>
    <property type="match status" value="1"/>
</dbReference>
<feature type="region of interest" description="Disordered" evidence="7">
    <location>
        <begin position="562"/>
        <end position="673"/>
    </location>
</feature>
<reference evidence="10" key="1">
    <citation type="journal article" date="2019" name="Nat. Commun.">
        <title>Expansion of phycobilisome linker gene families in mesophilic red algae.</title>
        <authorList>
            <person name="Lee J."/>
            <person name="Kim D."/>
            <person name="Bhattacharya D."/>
            <person name="Yoon H.S."/>
        </authorList>
    </citation>
    <scope>NUCLEOTIDE SEQUENCE [LARGE SCALE GENOMIC DNA]</scope>
    <source>
        <strain evidence="10">CCMP 1328</strain>
    </source>
</reference>
<evidence type="ECO:0000256" key="5">
    <source>
        <dbReference type="ARBA" id="ARBA00022840"/>
    </source>
</evidence>
<evidence type="ECO:0000256" key="6">
    <source>
        <dbReference type="PROSITE-ProRule" id="PRU10141"/>
    </source>
</evidence>
<organism evidence="9 10">
    <name type="scientific">Porphyridium purpureum</name>
    <name type="common">Red alga</name>
    <name type="synonym">Porphyridium cruentum</name>
    <dbReference type="NCBI Taxonomy" id="35688"/>
    <lineage>
        <taxon>Eukaryota</taxon>
        <taxon>Rhodophyta</taxon>
        <taxon>Bangiophyceae</taxon>
        <taxon>Porphyridiales</taxon>
        <taxon>Porphyridiaceae</taxon>
        <taxon>Porphyridium</taxon>
    </lineage>
</organism>
<name>A0A5J4ZBQ7_PORPP</name>
<keyword evidence="4 9" id="KW-0418">Kinase</keyword>
<sequence>MSELERKGTAPKKKKGFSSFWGSVKLVPTLDKKDSSGSQAAAGVGALTLDAGDDDSVGNLPAPLKLFADTRRTQSSTQYAEHSPSSTDNFHQQGFHGGDATGISDRTASGSLASTVAETHGLRRSFVDIRRGKRLNEVTSLVDRAASNSGVGSSLGSRENSLSSAFMEDFQLYVERLHDMRKSTSLIMAADMPHSSGKKARHERSGPEAYNQKMYDDASTDYYVLPGEVFRGRYVMESVLGRGTFGQVVRAYDMLTRKRVALKIIKSEKAFFDTSQEEVRMARLLQECDPDDKHHIMRVYDTFIYRGHQCLVFELLNASLYDHLALKGFRGCSLEFVRTVAQQLLECLQFLALPENDIIHCDLKPENILLVVKLQDASKPQIKLVDFGSAHQVSSSSSMDPYIQSRFYRAPEVLLSFPSYSTQIDMWSLGCILAELYTGAALFPGKDHKDQMCLIVEMLGMPPANMLREAPGRETFFDGNAIPYTLRKGIGSKPEFVPKSTSIKAFIENKPIKEKAFNEAGTVQARRCLVDLLGKMLAYDPAERITPTEALQHPFISRAVSGGRLDDGGGAGTDNADETVGNTRERESGRQAPAPKWIKQRKNGDDALLKPSLIAGSERSGSNASSGTDHTGTGTPKDGVVRTSGSISVSDYETDQSVSAYEQDKDDGSGTATEWQTKFGISAPPWKFRPDMHPHRPPSVPAVSREVNYEQALRSTHNRAGATCAKDIYRARVSAVEAKKHTVGASGVNTKLVVKFNLNGSVVPRQRAGLDVANIEQVGRCRAAHPARTHTKVRRERFRGGYGGGGGEPLLRARTDLLR</sequence>
<dbReference type="InterPro" id="IPR000719">
    <property type="entry name" value="Prot_kinase_dom"/>
</dbReference>
<feature type="compositionally biased region" description="Polar residues" evidence="7">
    <location>
        <begin position="619"/>
        <end position="634"/>
    </location>
</feature>
<dbReference type="InterPro" id="IPR050494">
    <property type="entry name" value="Ser_Thr_dual-spec_kinase"/>
</dbReference>
<gene>
    <name evidence="9" type="ORF">FVE85_7662</name>
</gene>
<dbReference type="PROSITE" id="PS50011">
    <property type="entry name" value="PROTEIN_KINASE_DOM"/>
    <property type="match status" value="1"/>
</dbReference>
<dbReference type="GO" id="GO:0005524">
    <property type="term" value="F:ATP binding"/>
    <property type="evidence" value="ECO:0007669"/>
    <property type="project" value="UniProtKB-UniRule"/>
</dbReference>
<feature type="compositionally biased region" description="Polar residues" evidence="7">
    <location>
        <begin position="643"/>
        <end position="660"/>
    </location>
</feature>
<dbReference type="AlphaFoldDB" id="A0A5J4ZBQ7"/>
<dbReference type="InterPro" id="IPR017441">
    <property type="entry name" value="Protein_kinase_ATP_BS"/>
</dbReference>
<evidence type="ECO:0000256" key="2">
    <source>
        <dbReference type="ARBA" id="ARBA00022679"/>
    </source>
</evidence>
<dbReference type="PROSITE" id="PS00108">
    <property type="entry name" value="PROTEIN_KINASE_ST"/>
    <property type="match status" value="1"/>
</dbReference>
<feature type="domain" description="Protein kinase" evidence="8">
    <location>
        <begin position="234"/>
        <end position="556"/>
    </location>
</feature>